<name>A0ABY1I7X6_9HYPH</name>
<keyword evidence="3" id="KW-1185">Reference proteome</keyword>
<comment type="caution">
    <text evidence="2">The sequence shown here is derived from an EMBL/GenBank/DDBJ whole genome shotgun (WGS) entry which is preliminary data.</text>
</comment>
<evidence type="ECO:0000259" key="1">
    <source>
        <dbReference type="Pfam" id="PF01261"/>
    </source>
</evidence>
<dbReference type="Gene3D" id="3.20.20.150">
    <property type="entry name" value="Divalent-metal-dependent TIM barrel enzymes"/>
    <property type="match status" value="1"/>
</dbReference>
<dbReference type="Pfam" id="PF01261">
    <property type="entry name" value="AP_endonuc_2"/>
    <property type="match status" value="1"/>
</dbReference>
<reference evidence="2 3" key="1">
    <citation type="submission" date="2016-11" db="EMBL/GenBank/DDBJ databases">
        <authorList>
            <person name="Varghese N."/>
            <person name="Submissions S."/>
        </authorList>
    </citation>
    <scope>NUCLEOTIDE SEQUENCE [LARGE SCALE GENOMIC DNA]</scope>
    <source>
        <strain evidence="2 3">DSM 21988</strain>
    </source>
</reference>
<accession>A0ABY1I7X6</accession>
<dbReference type="InterPro" id="IPR036237">
    <property type="entry name" value="Xyl_isomerase-like_sf"/>
</dbReference>
<evidence type="ECO:0000313" key="3">
    <source>
        <dbReference type="Proteomes" id="UP000184290"/>
    </source>
</evidence>
<gene>
    <name evidence="2" type="ORF">SAMN02745911_1024</name>
</gene>
<feature type="domain" description="Xylose isomerase-like TIM barrel" evidence="1">
    <location>
        <begin position="37"/>
        <end position="295"/>
    </location>
</feature>
<sequence>MPHHINPGLKEIETMNPIGLISMQYARPFTAEHFPLFDKMKSLGYDFVELLVPEPGELDPAETARALKDAGLGVVLAARVNLQRNLCSDDASARAAGVDYLRYATDVAAAMGSTIVGGPLTGNPLVFAGRPPQPVSDDQRKARKDHAVKGLRAAGEHAAKAGVMLAVEPLNRFESDVLCTTHQAMELLDAVDHPAVALMLDTFHMHMEEASIAEAILLAGPRICHFQANENHRGFPGTGATDWVSVCRALREVGYAGPVSLEPFRRDDDRFGVPFAQWRAPHEDESDRLAASVDFIRSHLQLAGYRR</sequence>
<dbReference type="SUPFAM" id="SSF51658">
    <property type="entry name" value="Xylose isomerase-like"/>
    <property type="match status" value="1"/>
</dbReference>
<dbReference type="PANTHER" id="PTHR12110">
    <property type="entry name" value="HYDROXYPYRUVATE ISOMERASE"/>
    <property type="match status" value="1"/>
</dbReference>
<protein>
    <submittedName>
        <fullName evidence="2">D-psicose/D-tagatose/L-ribulose 3-epimerase</fullName>
    </submittedName>
</protein>
<dbReference type="EMBL" id="FQZC01000001">
    <property type="protein sequence ID" value="SHI74344.1"/>
    <property type="molecule type" value="Genomic_DNA"/>
</dbReference>
<evidence type="ECO:0000313" key="2">
    <source>
        <dbReference type="EMBL" id="SHI74344.1"/>
    </source>
</evidence>
<dbReference type="InterPro" id="IPR013022">
    <property type="entry name" value="Xyl_isomerase-like_TIM-brl"/>
</dbReference>
<proteinExistence type="predicted"/>
<dbReference type="InterPro" id="IPR050312">
    <property type="entry name" value="IolE/XylAMocC-like"/>
</dbReference>
<dbReference type="PANTHER" id="PTHR12110:SF41">
    <property type="entry name" value="INOSOSE DEHYDRATASE"/>
    <property type="match status" value="1"/>
</dbReference>
<organism evidence="2 3">
    <name type="scientific">Aureimonas altamirensis DSM 21988</name>
    <dbReference type="NCBI Taxonomy" id="1121026"/>
    <lineage>
        <taxon>Bacteria</taxon>
        <taxon>Pseudomonadati</taxon>
        <taxon>Pseudomonadota</taxon>
        <taxon>Alphaproteobacteria</taxon>
        <taxon>Hyphomicrobiales</taxon>
        <taxon>Aurantimonadaceae</taxon>
        <taxon>Aureimonas</taxon>
    </lineage>
</organism>
<dbReference type="Proteomes" id="UP000184290">
    <property type="component" value="Unassembled WGS sequence"/>
</dbReference>